<evidence type="ECO:0000313" key="2">
    <source>
        <dbReference type="EMBL" id="ESS61139.1"/>
    </source>
</evidence>
<feature type="region of interest" description="Disordered" evidence="1">
    <location>
        <begin position="60"/>
        <end position="79"/>
    </location>
</feature>
<feature type="compositionally biased region" description="Polar residues" evidence="1">
    <location>
        <begin position="64"/>
        <end position="73"/>
    </location>
</feature>
<dbReference type="Proteomes" id="UP000017861">
    <property type="component" value="Unassembled WGS sequence"/>
</dbReference>
<dbReference type="VEuPathDB" id="TriTrypDB:TCDM_11286"/>
<evidence type="ECO:0000313" key="3">
    <source>
        <dbReference type="Proteomes" id="UP000017861"/>
    </source>
</evidence>
<protein>
    <submittedName>
        <fullName evidence="2">Uncharacterized protein</fullName>
    </submittedName>
</protein>
<reference evidence="2 3" key="1">
    <citation type="journal article" date="2014" name="Genome Announc.">
        <title>Trypanosoma cruzi Clone Dm28c Draft Genome Sequence.</title>
        <authorList>
            <person name="Grisard E.C."/>
            <person name="Teixeira S.M."/>
            <person name="de Almeida L.G."/>
            <person name="Stoco P.H."/>
            <person name="Gerber A.L."/>
            <person name="Talavera-Lopez C."/>
            <person name="Lima O.C."/>
            <person name="Andersson B."/>
            <person name="de Vasconcelos A.T."/>
        </authorList>
    </citation>
    <scope>NUCLEOTIDE SEQUENCE [LARGE SCALE GENOMIC DNA]</scope>
    <source>
        <strain evidence="2 3">Dm28c</strain>
    </source>
</reference>
<sequence>MRVGAHPFLPMTVHVCDAPSYPKGTSLTTAGTDFALSARTALSEKQEYVRLAAKHPPAQHIKNIITTRSTSSTADREVT</sequence>
<name>V5B0T9_TRYCR</name>
<organism evidence="2 3">
    <name type="scientific">Trypanosoma cruzi Dm28c</name>
    <dbReference type="NCBI Taxonomy" id="1416333"/>
    <lineage>
        <taxon>Eukaryota</taxon>
        <taxon>Discoba</taxon>
        <taxon>Euglenozoa</taxon>
        <taxon>Kinetoplastea</taxon>
        <taxon>Metakinetoplastina</taxon>
        <taxon>Trypanosomatida</taxon>
        <taxon>Trypanosomatidae</taxon>
        <taxon>Trypanosoma</taxon>
        <taxon>Schizotrypanum</taxon>
    </lineage>
</organism>
<proteinExistence type="predicted"/>
<gene>
    <name evidence="2" type="ORF">TCDM_11286</name>
</gene>
<dbReference type="AlphaFoldDB" id="V5B0T9"/>
<dbReference type="EMBL" id="AYLP01000333">
    <property type="protein sequence ID" value="ESS61139.1"/>
    <property type="molecule type" value="Genomic_DNA"/>
</dbReference>
<comment type="caution">
    <text evidence="2">The sequence shown here is derived from an EMBL/GenBank/DDBJ whole genome shotgun (WGS) entry which is preliminary data.</text>
</comment>
<evidence type="ECO:0000256" key="1">
    <source>
        <dbReference type="SAM" id="MobiDB-lite"/>
    </source>
</evidence>
<accession>V5B0T9</accession>